<proteinExistence type="inferred from homology"/>
<evidence type="ECO:0000256" key="2">
    <source>
        <dbReference type="ARBA" id="ARBA00023002"/>
    </source>
</evidence>
<comment type="caution">
    <text evidence="3">The sequence shown here is derived from an EMBL/GenBank/DDBJ whole genome shotgun (WGS) entry which is preliminary data.</text>
</comment>
<dbReference type="InterPro" id="IPR036291">
    <property type="entry name" value="NAD(P)-bd_dom_sf"/>
</dbReference>
<organism evidence="3 4">
    <name type="scientific">Colletotrichum asianum</name>
    <dbReference type="NCBI Taxonomy" id="702518"/>
    <lineage>
        <taxon>Eukaryota</taxon>
        <taxon>Fungi</taxon>
        <taxon>Dikarya</taxon>
        <taxon>Ascomycota</taxon>
        <taxon>Pezizomycotina</taxon>
        <taxon>Sordariomycetes</taxon>
        <taxon>Hypocreomycetidae</taxon>
        <taxon>Glomerellales</taxon>
        <taxon>Glomerellaceae</taxon>
        <taxon>Colletotrichum</taxon>
        <taxon>Colletotrichum gloeosporioides species complex</taxon>
    </lineage>
</organism>
<dbReference type="EMBL" id="WOWK01000001">
    <property type="protein sequence ID" value="KAF0332736.1"/>
    <property type="molecule type" value="Genomic_DNA"/>
</dbReference>
<dbReference type="OrthoDB" id="191139at2759"/>
<keyword evidence="4" id="KW-1185">Reference proteome</keyword>
<dbReference type="InterPro" id="IPR002347">
    <property type="entry name" value="SDR_fam"/>
</dbReference>
<protein>
    <submittedName>
        <fullName evidence="3">Short-chain dehydrogenase reductase family</fullName>
    </submittedName>
</protein>
<reference evidence="3 4" key="1">
    <citation type="submission" date="2019-12" db="EMBL/GenBank/DDBJ databases">
        <title>A genome sequence resource for the geographically widespread anthracnose pathogen Colletotrichum asianum.</title>
        <authorList>
            <person name="Meng Y."/>
        </authorList>
    </citation>
    <scope>NUCLEOTIDE SEQUENCE [LARGE SCALE GENOMIC DNA]</scope>
    <source>
        <strain evidence="3 4">ICMP 18580</strain>
    </source>
</reference>
<gene>
    <name evidence="3" type="ORF">GQ607_000752</name>
</gene>
<keyword evidence="2" id="KW-0560">Oxidoreductase</keyword>
<accession>A0A8H3WUN8</accession>
<sequence>MNTDLNMNTDKRTAGELATLYAAQIKGKIILTTGVSPGSVGAAFVKALATVEPALLVLAGRNSGKVQQTAEAISEQSPSVKVRTLDLDLASLEGVRKAAATVNAWDDVPRIDVLVNNAAVMAVDWAASPEGLDSQFVTNYLGPFLFTNLLMDKLLKSPAPRIVNVTSDGHRLGPVRFDDYNFQVSSISPPAPSRARDKESDREAVDLDRLLGNAPAFIDWSKVSLMPDPPEVGANTLVYGAFDPEVSKHNGGYLLSCRLADPWTDTVRPWATSSFEAARLWKLSEKLLEFNSRCPLIPDIRFSPDECIKTVRDYHDFLKDMDLPDTEVMQQPEGADRASPSKTSGP</sequence>
<dbReference type="GO" id="GO:0016491">
    <property type="term" value="F:oxidoreductase activity"/>
    <property type="evidence" value="ECO:0007669"/>
    <property type="project" value="UniProtKB-KW"/>
</dbReference>
<dbReference type="AlphaFoldDB" id="A0A8H3WUN8"/>
<name>A0A8H3WUN8_9PEZI</name>
<evidence type="ECO:0000313" key="3">
    <source>
        <dbReference type="EMBL" id="KAF0332736.1"/>
    </source>
</evidence>
<evidence type="ECO:0000256" key="1">
    <source>
        <dbReference type="ARBA" id="ARBA00006484"/>
    </source>
</evidence>
<evidence type="ECO:0000313" key="4">
    <source>
        <dbReference type="Proteomes" id="UP000434172"/>
    </source>
</evidence>
<dbReference type="Proteomes" id="UP000434172">
    <property type="component" value="Unassembled WGS sequence"/>
</dbReference>
<dbReference type="PANTHER" id="PTHR24320">
    <property type="entry name" value="RETINOL DEHYDROGENASE"/>
    <property type="match status" value="1"/>
</dbReference>
<dbReference type="PANTHER" id="PTHR24320:SF283">
    <property type="entry name" value="RETINOL DEHYDROGENASE 11"/>
    <property type="match status" value="1"/>
</dbReference>
<dbReference type="Gene3D" id="3.40.50.720">
    <property type="entry name" value="NAD(P)-binding Rossmann-like Domain"/>
    <property type="match status" value="1"/>
</dbReference>
<comment type="similarity">
    <text evidence="1">Belongs to the short-chain dehydrogenases/reductases (SDR) family.</text>
</comment>
<dbReference type="Pfam" id="PF00106">
    <property type="entry name" value="adh_short"/>
    <property type="match status" value="1"/>
</dbReference>
<dbReference type="SUPFAM" id="SSF51735">
    <property type="entry name" value="NAD(P)-binding Rossmann-fold domains"/>
    <property type="match status" value="1"/>
</dbReference>